<evidence type="ECO:0000259" key="5">
    <source>
        <dbReference type="PROSITE" id="PS51634"/>
    </source>
</evidence>
<protein>
    <recommendedName>
        <fullName evidence="5">CRC domain-containing protein</fullName>
    </recommendedName>
</protein>
<comment type="subcellular location">
    <subcellularLocation>
        <location evidence="1">Nucleus</location>
    </subcellularLocation>
</comment>
<sequence>MTGGEDAEKSKDSEVAEDTGSPDRRDPISSRSHQESPLFKYLCDLSPIKPAKAVHVAQTYNELTFPPEPRIFASPRSSQRSSSDALKRDQAGSSSTRRAEALEELKSKSCKVESVGDDLHLSENAPHRTQFCAMKTSEMDQKLPTCQLSGTSTSSDSFKSQFANTQEVVKASPLGAPYNSEKVSERHEDHRARLRLYKEHAEASDRGKSSQGFAPEIVGSVPVVISDHVSESQDRGLKRALVSPSHNEDQTQLGQDTTAMAYFLGGDQDSDQRNRGDDWSEDSSEGSRLSVHTASECLKSQKGDMCEGITMNRNILPAGGSSALEEDHNLISEPTTANAEQHRGFRRRCLDFDASNVNESNNQGCHPPVMPSGIGLHLNSLTSSLSFKRDCHSSRIGNSEGTWASMLAAEPSKSASPKDDQSSDVHTPLDMGSDGLLFTGGDTAARGVSMSEQEGMQWQQPDLLHQHEAESPEEFLESPQSLKKRKRKLPVASGEKSGESCKRCNCKKSKCLKLYCECFAAGIYCVSSCACQECFNKPEFEETVLNTRQQIESRNPLAFAPKIVQSAKASPKIGEDTMDTPASARHKRGCNCKKSLCLKKYCECYQAGVGCSEGCRCEGCKNMYGRKEGTFLEEGKEGDQVFTSQEEPQADDPIEMLNRMSGKSEQFRSTGNKNISPITPSFEHDGLGRSISRLRSGSRKRASDEHCSSTLLQQAGSRPSKSPTWFSNTIDGFHLTANSQGAMELSVDGGTESPLTTMNISRIEHLSPQWEGLADICTLTPLPLAPSRPTPASVTTLDRAGESPRFSAQLIDSTYQGGSSATGHHDGLGRRLRRSPPRFRQPAARSPLHLTQQNTCNENHLIHSRPSSASTHLPVEHSQGGKNSMPAISASGEDDDTPDFLKCPEVTSPLQTTITKSGSPKQKRVTPPRHCDSKEQGPSKSVGGSVPSSSPGLRNGRKFTLQALPSLPPVTPPFSCS</sequence>
<feature type="compositionally biased region" description="Polar residues" evidence="4">
    <location>
        <begin position="849"/>
        <end position="858"/>
    </location>
</feature>
<feature type="region of interest" description="Disordered" evidence="4">
    <location>
        <begin position="1"/>
        <end position="36"/>
    </location>
</feature>
<keyword evidence="7" id="KW-1185">Reference proteome</keyword>
<keyword evidence="3" id="KW-0539">Nucleus</keyword>
<evidence type="ECO:0000256" key="4">
    <source>
        <dbReference type="SAM" id="MobiDB-lite"/>
    </source>
</evidence>
<feature type="region of interest" description="Disordered" evidence="4">
    <location>
        <begin position="64"/>
        <end position="104"/>
    </location>
</feature>
<feature type="compositionally biased region" description="Polar residues" evidence="4">
    <location>
        <begin position="908"/>
        <end position="920"/>
    </location>
</feature>
<organism evidence="6 7">
    <name type="scientific">Sphagnum jensenii</name>
    <dbReference type="NCBI Taxonomy" id="128206"/>
    <lineage>
        <taxon>Eukaryota</taxon>
        <taxon>Viridiplantae</taxon>
        <taxon>Streptophyta</taxon>
        <taxon>Embryophyta</taxon>
        <taxon>Bryophyta</taxon>
        <taxon>Sphagnophytina</taxon>
        <taxon>Sphagnopsida</taxon>
        <taxon>Sphagnales</taxon>
        <taxon>Sphagnaceae</taxon>
        <taxon>Sphagnum</taxon>
    </lineage>
</organism>
<feature type="compositionally biased region" description="Low complexity" evidence="4">
    <location>
        <begin position="74"/>
        <end position="83"/>
    </location>
</feature>
<evidence type="ECO:0000256" key="2">
    <source>
        <dbReference type="ARBA" id="ARBA00007267"/>
    </source>
</evidence>
<dbReference type="InterPro" id="IPR033467">
    <property type="entry name" value="Tesmin/TSO1-like_CXC"/>
</dbReference>
<feature type="compositionally biased region" description="Low complexity" evidence="4">
    <location>
        <begin position="938"/>
        <end position="952"/>
    </location>
</feature>
<dbReference type="PANTHER" id="PTHR46159">
    <property type="entry name" value="PROTEIN TESMIN/TSO1-LIKE CXC 2"/>
    <property type="match status" value="1"/>
</dbReference>
<feature type="region of interest" description="Disordered" evidence="4">
    <location>
        <begin position="409"/>
        <end position="436"/>
    </location>
</feature>
<dbReference type="InterPro" id="IPR044522">
    <property type="entry name" value="TSO1-like"/>
</dbReference>
<name>A0ABP1BQ62_9BRYO</name>
<proteinExistence type="inferred from homology"/>
<comment type="similarity">
    <text evidence="2">Belongs to the lin-54 family.</text>
</comment>
<dbReference type="InterPro" id="IPR005172">
    <property type="entry name" value="CRC"/>
</dbReference>
<evidence type="ECO:0000256" key="3">
    <source>
        <dbReference type="ARBA" id="ARBA00023242"/>
    </source>
</evidence>
<feature type="region of interest" description="Disordered" evidence="4">
    <location>
        <begin position="265"/>
        <end position="294"/>
    </location>
</feature>
<dbReference type="PANTHER" id="PTHR46159:SF6">
    <property type="entry name" value="OS12G0605300 PROTEIN"/>
    <property type="match status" value="1"/>
</dbReference>
<feature type="compositionally biased region" description="Pro residues" evidence="4">
    <location>
        <begin position="966"/>
        <end position="977"/>
    </location>
</feature>
<dbReference type="SMART" id="SM01114">
    <property type="entry name" value="CXC"/>
    <property type="match status" value="2"/>
</dbReference>
<feature type="region of interest" description="Disordered" evidence="4">
    <location>
        <begin position="814"/>
        <end position="977"/>
    </location>
</feature>
<evidence type="ECO:0000313" key="6">
    <source>
        <dbReference type="EMBL" id="CAK9878166.1"/>
    </source>
</evidence>
<reference evidence="6" key="1">
    <citation type="submission" date="2024-03" db="EMBL/GenBank/DDBJ databases">
        <authorList>
            <consortium name="ELIXIR-Norway"/>
            <consortium name="Elixir Norway"/>
        </authorList>
    </citation>
    <scope>NUCLEOTIDE SEQUENCE</scope>
</reference>
<accession>A0ABP1BQ62</accession>
<feature type="region of interest" description="Disordered" evidence="4">
    <location>
        <begin position="694"/>
        <end position="723"/>
    </location>
</feature>
<gene>
    <name evidence="6" type="ORF">CSSPJE1EN2_LOCUS19965</name>
</gene>
<dbReference type="Proteomes" id="UP001497522">
    <property type="component" value="Chromosome 6"/>
</dbReference>
<feature type="compositionally biased region" description="Basic and acidic residues" evidence="4">
    <location>
        <begin position="21"/>
        <end position="34"/>
    </location>
</feature>
<dbReference type="PROSITE" id="PS51634">
    <property type="entry name" value="CRC"/>
    <property type="match status" value="1"/>
</dbReference>
<feature type="compositionally biased region" description="Polar residues" evidence="4">
    <location>
        <begin position="708"/>
        <end position="723"/>
    </location>
</feature>
<dbReference type="EMBL" id="OZ023707">
    <property type="protein sequence ID" value="CAK9878166.1"/>
    <property type="molecule type" value="Genomic_DNA"/>
</dbReference>
<evidence type="ECO:0000313" key="7">
    <source>
        <dbReference type="Proteomes" id="UP001497522"/>
    </source>
</evidence>
<feature type="compositionally biased region" description="Basic and acidic residues" evidence="4">
    <location>
        <begin position="1"/>
        <end position="14"/>
    </location>
</feature>
<evidence type="ECO:0000256" key="1">
    <source>
        <dbReference type="ARBA" id="ARBA00004123"/>
    </source>
</evidence>
<dbReference type="Pfam" id="PF03638">
    <property type="entry name" value="TCR"/>
    <property type="match status" value="2"/>
</dbReference>
<feature type="region of interest" description="Disordered" evidence="4">
    <location>
        <begin position="469"/>
        <end position="498"/>
    </location>
</feature>
<feature type="domain" description="CRC" evidence="5">
    <location>
        <begin position="500"/>
        <end position="625"/>
    </location>
</feature>
<feature type="region of interest" description="Disordered" evidence="4">
    <location>
        <begin position="235"/>
        <end position="254"/>
    </location>
</feature>